<dbReference type="OrthoDB" id="9810297at2"/>
<evidence type="ECO:0000256" key="2">
    <source>
        <dbReference type="ARBA" id="ARBA00022603"/>
    </source>
</evidence>
<proteinExistence type="inferred from homology"/>
<evidence type="ECO:0000256" key="1">
    <source>
        <dbReference type="ARBA" id="ARBA00007494"/>
    </source>
</evidence>
<protein>
    <submittedName>
        <fullName evidence="8">Putative ribosomal RNA small subunit methyltransferase B</fullName>
    </submittedName>
</protein>
<dbReference type="STRING" id="679192.HMPREF9013_0537"/>
<dbReference type="SUPFAM" id="SSF53335">
    <property type="entry name" value="S-adenosyl-L-methionine-dependent methyltransferases"/>
    <property type="match status" value="1"/>
</dbReference>
<dbReference type="GO" id="GO:0001510">
    <property type="term" value="P:RNA methylation"/>
    <property type="evidence" value="ECO:0007669"/>
    <property type="project" value="InterPro"/>
</dbReference>
<feature type="active site" description="Nucleophile" evidence="6">
    <location>
        <position position="352"/>
    </location>
</feature>
<dbReference type="NCBIfam" id="NF011494">
    <property type="entry name" value="PRK14902.1"/>
    <property type="match status" value="1"/>
</dbReference>
<dbReference type="CDD" id="cd02440">
    <property type="entry name" value="AdoMet_MTases"/>
    <property type="match status" value="1"/>
</dbReference>
<dbReference type="GO" id="GO:0008173">
    <property type="term" value="F:RNA methyltransferase activity"/>
    <property type="evidence" value="ECO:0007669"/>
    <property type="project" value="InterPro"/>
</dbReference>
<dbReference type="PANTHER" id="PTHR22807">
    <property type="entry name" value="NOP2 YEAST -RELATED NOL1/NOP2/FMU SUN DOMAIN-CONTAINING"/>
    <property type="match status" value="1"/>
</dbReference>
<organism evidence="8 9">
    <name type="scientific">Bulleidia extructa W1219</name>
    <dbReference type="NCBI Taxonomy" id="679192"/>
    <lineage>
        <taxon>Bacteria</taxon>
        <taxon>Bacillati</taxon>
        <taxon>Bacillota</taxon>
        <taxon>Erysipelotrichia</taxon>
        <taxon>Erysipelotrichales</taxon>
        <taxon>Erysipelotrichaceae</taxon>
        <taxon>Bulleidia</taxon>
    </lineage>
</organism>
<evidence type="ECO:0000256" key="4">
    <source>
        <dbReference type="ARBA" id="ARBA00022691"/>
    </source>
</evidence>
<dbReference type="RefSeq" id="WP_006627647.1">
    <property type="nucleotide sequence ID" value="NZ_ADFR01000016.1"/>
</dbReference>
<keyword evidence="9" id="KW-1185">Reference proteome</keyword>
<dbReference type="Pfam" id="PF01189">
    <property type="entry name" value="Methyltr_RsmB-F"/>
    <property type="match status" value="1"/>
</dbReference>
<dbReference type="EMBL" id="ADFR01000016">
    <property type="protein sequence ID" value="EFC05253.1"/>
    <property type="molecule type" value="Genomic_DNA"/>
</dbReference>
<dbReference type="GO" id="GO:0006355">
    <property type="term" value="P:regulation of DNA-templated transcription"/>
    <property type="evidence" value="ECO:0007669"/>
    <property type="project" value="InterPro"/>
</dbReference>
<dbReference type="SUPFAM" id="SSF48013">
    <property type="entry name" value="NusB-like"/>
    <property type="match status" value="1"/>
</dbReference>
<dbReference type="GO" id="GO:0003723">
    <property type="term" value="F:RNA binding"/>
    <property type="evidence" value="ECO:0007669"/>
    <property type="project" value="UniProtKB-UniRule"/>
</dbReference>
<keyword evidence="2 6" id="KW-0489">Methyltransferase</keyword>
<reference evidence="9" key="1">
    <citation type="submission" date="2009-12" db="EMBL/GenBank/DDBJ databases">
        <title>Sequence of Clostridiales genomosp. BVAB3 str. UPII9-5.</title>
        <authorList>
            <person name="Madupu R."/>
            <person name="Durkin A.S."/>
            <person name="Torralba M."/>
            <person name="Methe B."/>
            <person name="Sutton G.G."/>
            <person name="Strausberg R.L."/>
            <person name="Nelson K.E."/>
        </authorList>
    </citation>
    <scope>NUCLEOTIDE SEQUENCE [LARGE SCALE GENOMIC DNA]</scope>
    <source>
        <strain evidence="9">W1219</strain>
    </source>
</reference>
<dbReference type="Gene3D" id="3.30.70.1170">
    <property type="entry name" value="Sun protein, domain 3"/>
    <property type="match status" value="1"/>
</dbReference>
<evidence type="ECO:0000313" key="9">
    <source>
        <dbReference type="Proteomes" id="UP000005017"/>
    </source>
</evidence>
<dbReference type="InterPro" id="IPR018314">
    <property type="entry name" value="RsmB/NOL1/NOP2-like_CS"/>
</dbReference>
<dbReference type="PANTHER" id="PTHR22807:SF53">
    <property type="entry name" value="RIBOSOMAL RNA SMALL SUBUNIT METHYLTRANSFERASE B-RELATED"/>
    <property type="match status" value="1"/>
</dbReference>
<keyword evidence="3 6" id="KW-0808">Transferase</keyword>
<gene>
    <name evidence="8" type="ORF">HMPREF9013_0537</name>
</gene>
<sequence length="404" mass="47054">MKEREAIVRILEHVLYDHAYASLSLKQLKIEGSIGFVTEVVYGTLRHYKLLQEQYKPFVKKIKKKMDVLLVMALYQHHFMKVPDYAIVNSTVELVKSQEKGFVNAVLRKIFQSEWIEPMGNNPEDLAIRYSHPEWLIRLWLAQYGLNKTLEILAENQKPSKVYGRYNPFLAKKEELTGFTFYENDCVSYTGNLLSTEAFRNHKVLVQDRHSQMIVPQLDLRRGLKVLDACASPGTKSQQIATYMCNDGEIISCDIYPHRLKLLDQLASQTGTKIIHSELQDASCFRKDWQQAFDRILLDVPCSGLGDLSHKPEIRYHISPNSIDEIQQLQSKILEVNASYLKEEGILVYSTCTLNQKENHKQIQQFLNQYEEFILEKEKTFFPKNGSDGFYYAKLRRKRKDMVK</sequence>
<dbReference type="Proteomes" id="UP000005017">
    <property type="component" value="Unassembled WGS sequence"/>
</dbReference>
<evidence type="ECO:0000256" key="6">
    <source>
        <dbReference type="PROSITE-ProRule" id="PRU01023"/>
    </source>
</evidence>
<dbReference type="eggNOG" id="COG0144">
    <property type="taxonomic scope" value="Bacteria"/>
</dbReference>
<feature type="binding site" evidence="6">
    <location>
        <position position="281"/>
    </location>
    <ligand>
        <name>S-adenosyl-L-methionine</name>
        <dbReference type="ChEBI" id="CHEBI:59789"/>
    </ligand>
</feature>
<dbReference type="InterPro" id="IPR035926">
    <property type="entry name" value="NusB-like_sf"/>
</dbReference>
<keyword evidence="4 6" id="KW-0949">S-adenosyl-L-methionine</keyword>
<comment type="similarity">
    <text evidence="1 6">Belongs to the class I-like SAM-binding methyltransferase superfamily. RsmB/NOP family.</text>
</comment>
<dbReference type="InterPro" id="IPR006027">
    <property type="entry name" value="NusB_RsmB_TIM44"/>
</dbReference>
<comment type="caution">
    <text evidence="6">Lacks conserved residue(s) required for the propagation of feature annotation.</text>
</comment>
<dbReference type="Gene3D" id="3.40.50.150">
    <property type="entry name" value="Vaccinia Virus protein VP39"/>
    <property type="match status" value="1"/>
</dbReference>
<dbReference type="Pfam" id="PF01029">
    <property type="entry name" value="NusB"/>
    <property type="match status" value="1"/>
</dbReference>
<name>D2MQI4_9FIRM</name>
<feature type="binding site" evidence="6">
    <location>
        <position position="299"/>
    </location>
    <ligand>
        <name>S-adenosyl-L-methionine</name>
        <dbReference type="ChEBI" id="CHEBI:59789"/>
    </ligand>
</feature>
<dbReference type="InterPro" id="IPR001678">
    <property type="entry name" value="MeTrfase_RsmB-F_NOP2_dom"/>
</dbReference>
<dbReference type="InterPro" id="IPR023267">
    <property type="entry name" value="RCMT"/>
</dbReference>
<evidence type="ECO:0000313" key="8">
    <source>
        <dbReference type="EMBL" id="EFC05253.1"/>
    </source>
</evidence>
<feature type="binding site" evidence="6">
    <location>
        <position position="254"/>
    </location>
    <ligand>
        <name>S-adenosyl-L-methionine</name>
        <dbReference type="ChEBI" id="CHEBI:59789"/>
    </ligand>
</feature>
<dbReference type="PRINTS" id="PR02008">
    <property type="entry name" value="RCMTFAMILY"/>
</dbReference>
<dbReference type="InterPro" id="IPR049560">
    <property type="entry name" value="MeTrfase_RsmB-F_NOP2_cat"/>
</dbReference>
<dbReference type="InterPro" id="IPR029063">
    <property type="entry name" value="SAM-dependent_MTases_sf"/>
</dbReference>
<evidence type="ECO:0000256" key="5">
    <source>
        <dbReference type="ARBA" id="ARBA00022884"/>
    </source>
</evidence>
<accession>D2MQI4</accession>
<evidence type="ECO:0000259" key="7">
    <source>
        <dbReference type="PROSITE" id="PS51686"/>
    </source>
</evidence>
<dbReference type="AlphaFoldDB" id="D2MQI4"/>
<comment type="caution">
    <text evidence="8">The sequence shown here is derived from an EMBL/GenBank/DDBJ whole genome shotgun (WGS) entry which is preliminary data.</text>
</comment>
<dbReference type="Gene3D" id="1.10.940.10">
    <property type="entry name" value="NusB-like"/>
    <property type="match status" value="1"/>
</dbReference>
<keyword evidence="5 6" id="KW-0694">RNA-binding</keyword>
<dbReference type="PROSITE" id="PS01153">
    <property type="entry name" value="NOL1_NOP2_SUN"/>
    <property type="match status" value="1"/>
</dbReference>
<evidence type="ECO:0000256" key="3">
    <source>
        <dbReference type="ARBA" id="ARBA00022679"/>
    </source>
</evidence>
<feature type="domain" description="SAM-dependent MTase RsmB/NOP-type" evidence="7">
    <location>
        <begin position="125"/>
        <end position="404"/>
    </location>
</feature>
<dbReference type="PROSITE" id="PS51686">
    <property type="entry name" value="SAM_MT_RSMB_NOP"/>
    <property type="match status" value="1"/>
</dbReference>